<protein>
    <recommendedName>
        <fullName evidence="3">alpha-L-fucosidase</fullName>
        <ecNumber evidence="3">3.2.1.51</ecNumber>
    </recommendedName>
</protein>
<keyword evidence="6" id="KW-0326">Glycosidase</keyword>
<evidence type="ECO:0000259" key="8">
    <source>
        <dbReference type="Pfam" id="PF16757"/>
    </source>
</evidence>
<dbReference type="SMART" id="SM00812">
    <property type="entry name" value="Alpha_L_fucos"/>
    <property type="match status" value="1"/>
</dbReference>
<dbReference type="InterPro" id="IPR013780">
    <property type="entry name" value="Glyco_hydro_b"/>
</dbReference>
<dbReference type="PANTHER" id="PTHR10030:SF37">
    <property type="entry name" value="ALPHA-L-FUCOSIDASE-RELATED"/>
    <property type="match status" value="1"/>
</dbReference>
<dbReference type="PANTHER" id="PTHR10030">
    <property type="entry name" value="ALPHA-L-FUCOSIDASE"/>
    <property type="match status" value="1"/>
</dbReference>
<dbReference type="GO" id="GO:0004560">
    <property type="term" value="F:alpha-L-fucosidase activity"/>
    <property type="evidence" value="ECO:0007669"/>
    <property type="project" value="UniProtKB-EC"/>
</dbReference>
<dbReference type="GO" id="GO:0006004">
    <property type="term" value="P:fucose metabolic process"/>
    <property type="evidence" value="ECO:0007669"/>
    <property type="project" value="InterPro"/>
</dbReference>
<dbReference type="InterPro" id="IPR057739">
    <property type="entry name" value="Glyco_hydro_29_N"/>
</dbReference>
<evidence type="ECO:0000256" key="2">
    <source>
        <dbReference type="ARBA" id="ARBA00007951"/>
    </source>
</evidence>
<dbReference type="EC" id="3.2.1.51" evidence="3"/>
<evidence type="ECO:0000313" key="10">
    <source>
        <dbReference type="Proteomes" id="UP000225706"/>
    </source>
</evidence>
<evidence type="ECO:0000256" key="1">
    <source>
        <dbReference type="ARBA" id="ARBA00004071"/>
    </source>
</evidence>
<feature type="domain" description="Glycoside hydrolase family 29 N-terminal" evidence="7">
    <location>
        <begin position="52"/>
        <end position="163"/>
    </location>
</feature>
<organism evidence="9 10">
    <name type="scientific">Stylophora pistillata</name>
    <name type="common">Smooth cauliflower coral</name>
    <dbReference type="NCBI Taxonomy" id="50429"/>
    <lineage>
        <taxon>Eukaryota</taxon>
        <taxon>Metazoa</taxon>
        <taxon>Cnidaria</taxon>
        <taxon>Anthozoa</taxon>
        <taxon>Hexacorallia</taxon>
        <taxon>Scleractinia</taxon>
        <taxon>Astrocoeniina</taxon>
        <taxon>Pocilloporidae</taxon>
        <taxon>Stylophora</taxon>
    </lineage>
</organism>
<dbReference type="Pfam" id="PF16757">
    <property type="entry name" value="Fucosidase_C"/>
    <property type="match status" value="1"/>
</dbReference>
<dbReference type="OrthoDB" id="6039950at2759"/>
<comment type="caution">
    <text evidence="9">The sequence shown here is derived from an EMBL/GenBank/DDBJ whole genome shotgun (WGS) entry which is preliminary data.</text>
</comment>
<dbReference type="FunFam" id="2.60.40.1180:FF:000013">
    <property type="entry name" value="Alpha-L-fucosidase"/>
    <property type="match status" value="1"/>
</dbReference>
<comment type="similarity">
    <text evidence="2">Belongs to the glycosyl hydrolase 29 family.</text>
</comment>
<evidence type="ECO:0000313" key="9">
    <source>
        <dbReference type="EMBL" id="PFX24774.1"/>
    </source>
</evidence>
<dbReference type="PRINTS" id="PR00741">
    <property type="entry name" value="GLHYDRLASE29"/>
</dbReference>
<evidence type="ECO:0000256" key="3">
    <source>
        <dbReference type="ARBA" id="ARBA00012662"/>
    </source>
</evidence>
<evidence type="ECO:0000256" key="4">
    <source>
        <dbReference type="ARBA" id="ARBA00022729"/>
    </source>
</evidence>
<dbReference type="SUPFAM" id="SSF51445">
    <property type="entry name" value="(Trans)glycosidases"/>
    <property type="match status" value="2"/>
</dbReference>
<dbReference type="AlphaFoldDB" id="A0A2B4S251"/>
<dbReference type="Gene3D" id="2.60.40.1180">
    <property type="entry name" value="Golgi alpha-mannosidase II"/>
    <property type="match status" value="1"/>
</dbReference>
<keyword evidence="5" id="KW-0378">Hydrolase</keyword>
<name>A0A2B4S251_STYPI</name>
<evidence type="ECO:0000259" key="7">
    <source>
        <dbReference type="Pfam" id="PF01120"/>
    </source>
</evidence>
<feature type="domain" description="Alpha-L-fucosidase C-terminal" evidence="8">
    <location>
        <begin position="174"/>
        <end position="258"/>
    </location>
</feature>
<dbReference type="GO" id="GO:0005764">
    <property type="term" value="C:lysosome"/>
    <property type="evidence" value="ECO:0007669"/>
    <property type="project" value="TreeGrafter"/>
</dbReference>
<feature type="domain" description="Glycoside hydrolase family 29 N-terminal" evidence="7">
    <location>
        <begin position="1"/>
        <end position="49"/>
    </location>
</feature>
<dbReference type="Proteomes" id="UP000225706">
    <property type="component" value="Unassembled WGS sequence"/>
</dbReference>
<keyword evidence="10" id="KW-1185">Reference proteome</keyword>
<keyword evidence="4" id="KW-0732">Signal</keyword>
<evidence type="ECO:0000256" key="5">
    <source>
        <dbReference type="ARBA" id="ARBA00022801"/>
    </source>
</evidence>
<evidence type="ECO:0000256" key="6">
    <source>
        <dbReference type="ARBA" id="ARBA00023295"/>
    </source>
</evidence>
<dbReference type="Pfam" id="PF01120">
    <property type="entry name" value="Alpha_L_fucos"/>
    <property type="match status" value="2"/>
</dbReference>
<dbReference type="GO" id="GO:0016139">
    <property type="term" value="P:glycoside catabolic process"/>
    <property type="evidence" value="ECO:0007669"/>
    <property type="project" value="TreeGrafter"/>
</dbReference>
<proteinExistence type="inferred from homology"/>
<gene>
    <name evidence="9" type="ORF">AWC38_SpisGene10598</name>
</gene>
<dbReference type="EMBL" id="LSMT01000167">
    <property type="protein sequence ID" value="PFX24774.1"/>
    <property type="molecule type" value="Genomic_DNA"/>
</dbReference>
<dbReference type="InterPro" id="IPR031919">
    <property type="entry name" value="Fucosidase_C"/>
</dbReference>
<reference evidence="10" key="1">
    <citation type="journal article" date="2017" name="bioRxiv">
        <title>Comparative analysis of the genomes of Stylophora pistillata and Acropora digitifera provides evidence for extensive differences between species of corals.</title>
        <authorList>
            <person name="Voolstra C.R."/>
            <person name="Li Y."/>
            <person name="Liew Y.J."/>
            <person name="Baumgarten S."/>
            <person name="Zoccola D."/>
            <person name="Flot J.-F."/>
            <person name="Tambutte S."/>
            <person name="Allemand D."/>
            <person name="Aranda M."/>
        </authorList>
    </citation>
    <scope>NUCLEOTIDE SEQUENCE [LARGE SCALE GENOMIC DNA]</scope>
</reference>
<dbReference type="InterPro" id="IPR016286">
    <property type="entry name" value="FUC_metazoa-typ"/>
</dbReference>
<dbReference type="Gene3D" id="3.20.20.80">
    <property type="entry name" value="Glycosidases"/>
    <property type="match status" value="2"/>
</dbReference>
<comment type="function">
    <text evidence="1">Alpha-L-fucosidase is responsible for hydrolyzing the alpha-1,6-linked fucose joined to the reducing-end N-acetylglucosamine of the carbohydrate moieties of glycoproteins.</text>
</comment>
<accession>A0A2B4S251</accession>
<dbReference type="InterPro" id="IPR000933">
    <property type="entry name" value="Glyco_hydro_29"/>
</dbReference>
<dbReference type="InterPro" id="IPR017853">
    <property type="entry name" value="GH"/>
</dbReference>
<sequence length="262" mass="29782">MKKNYPPNFQYADFAPMFKAEFFDANIWAELLSMSGARYVVLTSKHHKALSKTVVTNDRWCSNGCSCHHGDVYTCSDRYNPGKLLNHKWENAMTVDKFSWGYRRNADIMDYLTIEELLYQLVSTVSCGGNLLMNVGPTADGRIIPAFQERPVQMGQWLSVNGEAIYSTKPWRAQNDTVTKDVWYTSKNGTVYAIALVWPFSGYLPLGAPMYTDETQVTLLGYEGKFSWLPMLKGGILVNAPCIPANKLKSKWAWVFKLDFVH</sequence>